<dbReference type="OrthoDB" id="7857677at2"/>
<organism evidence="1 2">
    <name type="scientific">Algoriphagus faecimaris</name>
    <dbReference type="NCBI Taxonomy" id="686796"/>
    <lineage>
        <taxon>Bacteria</taxon>
        <taxon>Pseudomonadati</taxon>
        <taxon>Bacteroidota</taxon>
        <taxon>Cytophagia</taxon>
        <taxon>Cytophagales</taxon>
        <taxon>Cyclobacteriaceae</taxon>
        <taxon>Algoriphagus</taxon>
    </lineage>
</organism>
<keyword evidence="2" id="KW-1185">Reference proteome</keyword>
<gene>
    <name evidence="1" type="ORF">SAMN04488104_10293</name>
</gene>
<evidence type="ECO:0000313" key="1">
    <source>
        <dbReference type="EMBL" id="SDD41750.1"/>
    </source>
</evidence>
<sequence>MSFKIKYLLTLPLVLCTFLVLGQGRFNGEDIISNGLVSAMDVSFNNGAFVSQIGDNNSTEIQQSKSSGLGINFPSQGLSLFPGNNGDFPSQGIGEFPGMGNGLVQGLIPTIPFNLAAVNQMGNRNHAQVGQDGVGLITLVNQMGNANIASLNSSGNNVVQASNQMGRRNEISSDINFNGLGGTVALYNQMGRDNSIDVNLNTSFGFGIQPVLINQMGQGNQANVDVNTFSGPGNNIVISQTGGMTMNITQSPGIGILPFRTR</sequence>
<dbReference type="AlphaFoldDB" id="A0A1G6UJY9"/>
<evidence type="ECO:0000313" key="2">
    <source>
        <dbReference type="Proteomes" id="UP000199060"/>
    </source>
</evidence>
<reference evidence="2" key="1">
    <citation type="submission" date="2016-10" db="EMBL/GenBank/DDBJ databases">
        <authorList>
            <person name="Varghese N."/>
            <person name="Submissions S."/>
        </authorList>
    </citation>
    <scope>NUCLEOTIDE SEQUENCE [LARGE SCALE GENOMIC DNA]</scope>
    <source>
        <strain evidence="2">DSM 23095</strain>
    </source>
</reference>
<proteinExistence type="predicted"/>
<dbReference type="STRING" id="686796.SAMN04488104_10293"/>
<protein>
    <recommendedName>
        <fullName evidence="3">Curlin associated repeat-containing protein</fullName>
    </recommendedName>
</protein>
<dbReference type="Proteomes" id="UP000199060">
    <property type="component" value="Unassembled WGS sequence"/>
</dbReference>
<name>A0A1G6UJY9_9BACT</name>
<dbReference type="RefSeq" id="WP_087940024.1">
    <property type="nucleotide sequence ID" value="NZ_FNAC01000029.1"/>
</dbReference>
<accession>A0A1G6UJY9</accession>
<dbReference type="EMBL" id="FNAC01000029">
    <property type="protein sequence ID" value="SDD41750.1"/>
    <property type="molecule type" value="Genomic_DNA"/>
</dbReference>
<evidence type="ECO:0008006" key="3">
    <source>
        <dbReference type="Google" id="ProtNLM"/>
    </source>
</evidence>